<dbReference type="GO" id="GO:0000156">
    <property type="term" value="F:phosphorelay response regulator activity"/>
    <property type="evidence" value="ECO:0007669"/>
    <property type="project" value="InterPro"/>
</dbReference>
<feature type="domain" description="HTH LytTR-type" evidence="1">
    <location>
        <begin position="53"/>
        <end position="144"/>
    </location>
</feature>
<dbReference type="Pfam" id="PF04397">
    <property type="entry name" value="LytTR"/>
    <property type="match status" value="1"/>
</dbReference>
<proteinExistence type="predicted"/>
<dbReference type="PROSITE" id="PS50930">
    <property type="entry name" value="HTH_LYTTR"/>
    <property type="match status" value="1"/>
</dbReference>
<dbReference type="Gene3D" id="2.40.50.1020">
    <property type="entry name" value="LytTr DNA-binding domain"/>
    <property type="match status" value="1"/>
</dbReference>
<dbReference type="EMBL" id="UHFA01000002">
    <property type="protein sequence ID" value="SUN36464.1"/>
    <property type="molecule type" value="Genomic_DNA"/>
</dbReference>
<organism evidence="2 3">
    <name type="scientific">Streptococcus downei MFe28</name>
    <dbReference type="NCBI Taxonomy" id="764290"/>
    <lineage>
        <taxon>Bacteria</taxon>
        <taxon>Bacillati</taxon>
        <taxon>Bacillota</taxon>
        <taxon>Bacilli</taxon>
        <taxon>Lactobacillales</taxon>
        <taxon>Streptococcaceae</taxon>
        <taxon>Streptococcus</taxon>
    </lineage>
</organism>
<keyword evidence="3" id="KW-1185">Reference proteome</keyword>
<reference evidence="2 3" key="1">
    <citation type="submission" date="2018-06" db="EMBL/GenBank/DDBJ databases">
        <authorList>
            <consortium name="Pathogen Informatics"/>
            <person name="Doyle S."/>
        </authorList>
    </citation>
    <scope>NUCLEOTIDE SEQUENCE [LARGE SCALE GENOMIC DNA]</scope>
    <source>
        <strain evidence="3">NCTC 11391</strain>
    </source>
</reference>
<dbReference type="PANTHER" id="PTHR37299:SF4">
    <property type="entry name" value="TRANSCRIPTIONAL REGULATOR"/>
    <property type="match status" value="1"/>
</dbReference>
<dbReference type="InterPro" id="IPR046947">
    <property type="entry name" value="LytR-like"/>
</dbReference>
<evidence type="ECO:0000259" key="1">
    <source>
        <dbReference type="PROSITE" id="PS50930"/>
    </source>
</evidence>
<evidence type="ECO:0000313" key="3">
    <source>
        <dbReference type="Proteomes" id="UP000254082"/>
    </source>
</evidence>
<dbReference type="GO" id="GO:0003677">
    <property type="term" value="F:DNA binding"/>
    <property type="evidence" value="ECO:0007669"/>
    <property type="project" value="InterPro"/>
</dbReference>
<sequence>MKLRLEQMSDGEEEVLVRYRQMTPKIQAICDLVEEGRPKILVSHQRENSYLFLDDILYFESVDGKTFAYTQAAVHEVGRTLKDLSASYANNGFFRASKSLLVNIYHIASFKSQSFGRIEALLDNDEVVVISRKYAGQLRQVLEEGVQDES</sequence>
<accession>A0A380JH83</accession>
<dbReference type="OrthoDB" id="9808614at2"/>
<name>A0A380JH83_STRDO</name>
<protein>
    <submittedName>
        <fullName evidence="2">LytR/AlgR family transcriptional regulator</fullName>
    </submittedName>
</protein>
<dbReference type="Proteomes" id="UP000254082">
    <property type="component" value="Unassembled WGS sequence"/>
</dbReference>
<evidence type="ECO:0000313" key="2">
    <source>
        <dbReference type="EMBL" id="SUN36464.1"/>
    </source>
</evidence>
<dbReference type="InterPro" id="IPR007492">
    <property type="entry name" value="LytTR_DNA-bd_dom"/>
</dbReference>
<dbReference type="RefSeq" id="WP_002998369.1">
    <property type="nucleotide sequence ID" value="NZ_UHFA01000002.1"/>
</dbReference>
<dbReference type="SMART" id="SM00850">
    <property type="entry name" value="LytTR"/>
    <property type="match status" value="1"/>
</dbReference>
<gene>
    <name evidence="2" type="ORF">NCTC11391_01484</name>
</gene>
<dbReference type="PANTHER" id="PTHR37299">
    <property type="entry name" value="TRANSCRIPTIONAL REGULATOR-RELATED"/>
    <property type="match status" value="1"/>
</dbReference>
<dbReference type="AlphaFoldDB" id="A0A380JH83"/>